<feature type="transmembrane region" description="Helical" evidence="16">
    <location>
        <begin position="266"/>
        <end position="289"/>
    </location>
</feature>
<comment type="catalytic activity">
    <reaction evidence="15">
        <text>[GlcNAc-(1-&gt;4)-Mur2Ac(oyl-L-Ala-gamma-D-Glu-L-Lys-D-Ala-D-Ala)](n)-di-trans,octa-cis-undecaprenyl diphosphate + beta-D-GlcNAc-(1-&gt;4)-Mur2Ac(oyl-L-Ala-gamma-D-Glu-L-Lys-D-Ala-D-Ala)-di-trans,octa-cis-undecaprenyl diphosphate = [GlcNAc-(1-&gt;4)-Mur2Ac(oyl-L-Ala-gamma-D-Glu-L-Lys-D-Ala-D-Ala)](n+1)-di-trans,octa-cis-undecaprenyl diphosphate + di-trans,octa-cis-undecaprenyl diphosphate + H(+)</text>
        <dbReference type="Rhea" id="RHEA:23708"/>
        <dbReference type="Rhea" id="RHEA-COMP:9602"/>
        <dbReference type="Rhea" id="RHEA-COMP:9603"/>
        <dbReference type="ChEBI" id="CHEBI:15378"/>
        <dbReference type="ChEBI" id="CHEBI:58405"/>
        <dbReference type="ChEBI" id="CHEBI:60033"/>
        <dbReference type="ChEBI" id="CHEBI:78435"/>
        <dbReference type="EC" id="2.4.99.28"/>
    </reaction>
</comment>
<dbReference type="InterPro" id="IPR001182">
    <property type="entry name" value="FtsW/RodA"/>
</dbReference>
<organism evidence="17 18">
    <name type="scientific">Candidatus Azambacteria bacterium RIFCSPLOWO2_02_FULL_44_14</name>
    <dbReference type="NCBI Taxonomy" id="1797306"/>
    <lineage>
        <taxon>Bacteria</taxon>
        <taxon>Candidatus Azamiibacteriota</taxon>
    </lineage>
</organism>
<dbReference type="GO" id="GO:0005886">
    <property type="term" value="C:plasma membrane"/>
    <property type="evidence" value="ECO:0007669"/>
    <property type="project" value="TreeGrafter"/>
</dbReference>
<protein>
    <recommendedName>
        <fullName evidence="12">Probable peptidoglycan glycosyltransferase FtsW</fullName>
        <ecNumber evidence="14">2.4.99.28</ecNumber>
    </recommendedName>
    <alternativeName>
        <fullName evidence="13">Cell division protein FtsW</fullName>
    </alternativeName>
    <alternativeName>
        <fullName evidence="10">Cell wall polymerase</fullName>
    </alternativeName>
    <alternativeName>
        <fullName evidence="9">Peptidoglycan polymerase</fullName>
    </alternativeName>
</protein>
<dbReference type="PANTHER" id="PTHR30474:SF2">
    <property type="entry name" value="PEPTIDOGLYCAN GLYCOSYLTRANSFERASE FTSW-RELATED"/>
    <property type="match status" value="1"/>
</dbReference>
<evidence type="ECO:0000256" key="10">
    <source>
        <dbReference type="ARBA" id="ARBA00033270"/>
    </source>
</evidence>
<feature type="transmembrane region" description="Helical" evidence="16">
    <location>
        <begin position="139"/>
        <end position="160"/>
    </location>
</feature>
<evidence type="ECO:0000256" key="16">
    <source>
        <dbReference type="SAM" id="Phobius"/>
    </source>
</evidence>
<proteinExistence type="inferred from homology"/>
<reference evidence="17 18" key="1">
    <citation type="journal article" date="2016" name="Nat. Commun.">
        <title>Thousands of microbial genomes shed light on interconnected biogeochemical processes in an aquifer system.</title>
        <authorList>
            <person name="Anantharaman K."/>
            <person name="Brown C.T."/>
            <person name="Hug L.A."/>
            <person name="Sharon I."/>
            <person name="Castelle C.J."/>
            <person name="Probst A.J."/>
            <person name="Thomas B.C."/>
            <person name="Singh A."/>
            <person name="Wilkins M.J."/>
            <person name="Karaoz U."/>
            <person name="Brodie E.L."/>
            <person name="Williams K.H."/>
            <person name="Hubbard S.S."/>
            <person name="Banfield J.F."/>
        </authorList>
    </citation>
    <scope>NUCLEOTIDE SEQUENCE [LARGE SCALE GENOMIC DNA]</scope>
</reference>
<evidence type="ECO:0000256" key="13">
    <source>
        <dbReference type="ARBA" id="ARBA00041418"/>
    </source>
</evidence>
<keyword evidence="5" id="KW-0133">Cell shape</keyword>
<evidence type="ECO:0000256" key="7">
    <source>
        <dbReference type="ARBA" id="ARBA00022989"/>
    </source>
</evidence>
<evidence type="ECO:0000256" key="9">
    <source>
        <dbReference type="ARBA" id="ARBA00032370"/>
    </source>
</evidence>
<feature type="transmembrane region" description="Helical" evidence="16">
    <location>
        <begin position="77"/>
        <end position="100"/>
    </location>
</feature>
<dbReference type="PANTHER" id="PTHR30474">
    <property type="entry name" value="CELL CYCLE PROTEIN"/>
    <property type="match status" value="1"/>
</dbReference>
<evidence type="ECO:0000256" key="12">
    <source>
        <dbReference type="ARBA" id="ARBA00041185"/>
    </source>
</evidence>
<evidence type="ECO:0000256" key="5">
    <source>
        <dbReference type="ARBA" id="ARBA00022960"/>
    </source>
</evidence>
<keyword evidence="7 16" id="KW-1133">Transmembrane helix</keyword>
<comment type="similarity">
    <text evidence="11">Belongs to the SEDS family. FtsW subfamily.</text>
</comment>
<dbReference type="GO" id="GO:0009252">
    <property type="term" value="P:peptidoglycan biosynthetic process"/>
    <property type="evidence" value="ECO:0007669"/>
    <property type="project" value="UniProtKB-KW"/>
</dbReference>
<feature type="transmembrane region" description="Helical" evidence="16">
    <location>
        <begin position="112"/>
        <end position="132"/>
    </location>
</feature>
<feature type="transmembrane region" description="Helical" evidence="16">
    <location>
        <begin position="190"/>
        <end position="208"/>
    </location>
</feature>
<evidence type="ECO:0000256" key="4">
    <source>
        <dbReference type="ARBA" id="ARBA00022692"/>
    </source>
</evidence>
<evidence type="ECO:0000256" key="2">
    <source>
        <dbReference type="ARBA" id="ARBA00022676"/>
    </source>
</evidence>
<evidence type="ECO:0000256" key="6">
    <source>
        <dbReference type="ARBA" id="ARBA00022984"/>
    </source>
</evidence>
<evidence type="ECO:0000256" key="11">
    <source>
        <dbReference type="ARBA" id="ARBA00038053"/>
    </source>
</evidence>
<evidence type="ECO:0000256" key="8">
    <source>
        <dbReference type="ARBA" id="ARBA00023136"/>
    </source>
</evidence>
<evidence type="ECO:0000313" key="17">
    <source>
        <dbReference type="EMBL" id="OGD40376.1"/>
    </source>
</evidence>
<sequence>MSKLKSRGIDPPFLILVGVLVIFGLLILYSASLSLGNKRFDNPNYYFKEQLLKGVLIGLVGFGLALKVPYQFFKKYSFIFLIASIALLILVFLPDVGFAFGGARRWVKLGPIFFQPAEIVKLTFLIYLAAWFEARRKDIGSAFGGLVPFLIIIGIIGVLLLAQPDMGTFGVIALSGLAMYWVAGGRNRHLGFIIALGIISFFALAWIAPYRWQRITVFLNHLENPQGSGYHINQALSAIGIGGIGGVGVGKARSSTYLPEAAGDSIFAVLAEELGLLGVSVTMLLYLFFGVRGYQLARQSPDYFSRLLTVGVISWILIQSFINIASISGSFILTGVPLPFISYGGTALSTTLIAVGIVANISKYRTT</sequence>
<dbReference type="EC" id="2.4.99.28" evidence="14"/>
<dbReference type="Proteomes" id="UP000177197">
    <property type="component" value="Unassembled WGS sequence"/>
</dbReference>
<dbReference type="Pfam" id="PF01098">
    <property type="entry name" value="FTSW_RODA_SPOVE"/>
    <property type="match status" value="1"/>
</dbReference>
<dbReference type="GO" id="GO:0008955">
    <property type="term" value="F:peptidoglycan glycosyltransferase activity"/>
    <property type="evidence" value="ECO:0007669"/>
    <property type="project" value="UniProtKB-EC"/>
</dbReference>
<evidence type="ECO:0000256" key="3">
    <source>
        <dbReference type="ARBA" id="ARBA00022679"/>
    </source>
</evidence>
<keyword evidence="4 16" id="KW-0812">Transmembrane</keyword>
<dbReference type="GO" id="GO:0015648">
    <property type="term" value="F:lipid-linked peptidoglycan transporter activity"/>
    <property type="evidence" value="ECO:0007669"/>
    <property type="project" value="TreeGrafter"/>
</dbReference>
<feature type="transmembrane region" description="Helical" evidence="16">
    <location>
        <begin position="51"/>
        <end position="70"/>
    </location>
</feature>
<name>A0A1F5CBZ2_9BACT</name>
<accession>A0A1F5CBZ2</accession>
<evidence type="ECO:0000313" key="18">
    <source>
        <dbReference type="Proteomes" id="UP000177197"/>
    </source>
</evidence>
<evidence type="ECO:0000256" key="1">
    <source>
        <dbReference type="ARBA" id="ARBA00004141"/>
    </source>
</evidence>
<dbReference type="AlphaFoldDB" id="A0A1F5CBZ2"/>
<feature type="transmembrane region" description="Helical" evidence="16">
    <location>
        <begin position="12"/>
        <end position="31"/>
    </location>
</feature>
<evidence type="ECO:0000256" key="15">
    <source>
        <dbReference type="ARBA" id="ARBA00049902"/>
    </source>
</evidence>
<dbReference type="EMBL" id="MEYV01000010">
    <property type="protein sequence ID" value="OGD40376.1"/>
    <property type="molecule type" value="Genomic_DNA"/>
</dbReference>
<keyword evidence="6" id="KW-0573">Peptidoglycan synthesis</keyword>
<dbReference type="GO" id="GO:0032153">
    <property type="term" value="C:cell division site"/>
    <property type="evidence" value="ECO:0007669"/>
    <property type="project" value="TreeGrafter"/>
</dbReference>
<feature type="transmembrane region" description="Helical" evidence="16">
    <location>
        <begin position="310"/>
        <end position="334"/>
    </location>
</feature>
<feature type="transmembrane region" description="Helical" evidence="16">
    <location>
        <begin position="340"/>
        <end position="361"/>
    </location>
</feature>
<keyword evidence="2" id="KW-0328">Glycosyltransferase</keyword>
<feature type="transmembrane region" description="Helical" evidence="16">
    <location>
        <begin position="166"/>
        <end position="183"/>
    </location>
</feature>
<dbReference type="GO" id="GO:0008360">
    <property type="term" value="P:regulation of cell shape"/>
    <property type="evidence" value="ECO:0007669"/>
    <property type="project" value="UniProtKB-KW"/>
</dbReference>
<comment type="caution">
    <text evidence="17">The sequence shown here is derived from an EMBL/GenBank/DDBJ whole genome shotgun (WGS) entry which is preliminary data.</text>
</comment>
<comment type="subcellular location">
    <subcellularLocation>
        <location evidence="1">Membrane</location>
        <topology evidence="1">Multi-pass membrane protein</topology>
    </subcellularLocation>
</comment>
<gene>
    <name evidence="17" type="ORF">A3I30_03195</name>
</gene>
<dbReference type="GO" id="GO:0051301">
    <property type="term" value="P:cell division"/>
    <property type="evidence" value="ECO:0007669"/>
    <property type="project" value="InterPro"/>
</dbReference>
<evidence type="ECO:0000256" key="14">
    <source>
        <dbReference type="ARBA" id="ARBA00044770"/>
    </source>
</evidence>
<keyword evidence="3" id="KW-0808">Transferase</keyword>
<keyword evidence="8 16" id="KW-0472">Membrane</keyword>